<feature type="region of interest" description="Disordered" evidence="1">
    <location>
        <begin position="1"/>
        <end position="23"/>
    </location>
</feature>
<evidence type="ECO:0000313" key="2">
    <source>
        <dbReference type="EMBL" id="MBX61897.1"/>
    </source>
</evidence>
<evidence type="ECO:0000256" key="1">
    <source>
        <dbReference type="SAM" id="MobiDB-lite"/>
    </source>
</evidence>
<dbReference type="EMBL" id="GGEC01081413">
    <property type="protein sequence ID" value="MBX61897.1"/>
    <property type="molecule type" value="Transcribed_RNA"/>
</dbReference>
<sequence>MLSFSVKTNPRSPKGISKGENHKMIEVHNSKGKTRKIKIN</sequence>
<reference evidence="2" key="1">
    <citation type="submission" date="2018-02" db="EMBL/GenBank/DDBJ databases">
        <title>Rhizophora mucronata_Transcriptome.</title>
        <authorList>
            <person name="Meera S.P."/>
            <person name="Sreeshan A."/>
            <person name="Augustine A."/>
        </authorList>
    </citation>
    <scope>NUCLEOTIDE SEQUENCE</scope>
    <source>
        <tissue evidence="2">Leaf</tissue>
    </source>
</reference>
<name>A0A2P2Q4L0_RHIMU</name>
<protein>
    <submittedName>
        <fullName evidence="2">Uncharacterized protein</fullName>
    </submittedName>
</protein>
<organism evidence="2">
    <name type="scientific">Rhizophora mucronata</name>
    <name type="common">Asiatic mangrove</name>
    <dbReference type="NCBI Taxonomy" id="61149"/>
    <lineage>
        <taxon>Eukaryota</taxon>
        <taxon>Viridiplantae</taxon>
        <taxon>Streptophyta</taxon>
        <taxon>Embryophyta</taxon>
        <taxon>Tracheophyta</taxon>
        <taxon>Spermatophyta</taxon>
        <taxon>Magnoliopsida</taxon>
        <taxon>eudicotyledons</taxon>
        <taxon>Gunneridae</taxon>
        <taxon>Pentapetalae</taxon>
        <taxon>rosids</taxon>
        <taxon>fabids</taxon>
        <taxon>Malpighiales</taxon>
        <taxon>Rhizophoraceae</taxon>
        <taxon>Rhizophora</taxon>
    </lineage>
</organism>
<dbReference type="AlphaFoldDB" id="A0A2P2Q4L0"/>
<accession>A0A2P2Q4L0</accession>
<feature type="compositionally biased region" description="Polar residues" evidence="1">
    <location>
        <begin position="1"/>
        <end position="11"/>
    </location>
</feature>
<proteinExistence type="predicted"/>